<accession>A0A1Q9CAX6</accession>
<dbReference type="Proteomes" id="UP000186817">
    <property type="component" value="Unassembled WGS sequence"/>
</dbReference>
<comment type="caution">
    <text evidence="2">The sequence shown here is derived from an EMBL/GenBank/DDBJ whole genome shotgun (WGS) entry which is preliminary data.</text>
</comment>
<organism evidence="2 3">
    <name type="scientific">Symbiodinium microadriaticum</name>
    <name type="common">Dinoflagellate</name>
    <name type="synonym">Zooxanthella microadriatica</name>
    <dbReference type="NCBI Taxonomy" id="2951"/>
    <lineage>
        <taxon>Eukaryota</taxon>
        <taxon>Sar</taxon>
        <taxon>Alveolata</taxon>
        <taxon>Dinophyceae</taxon>
        <taxon>Suessiales</taxon>
        <taxon>Symbiodiniaceae</taxon>
        <taxon>Symbiodinium</taxon>
    </lineage>
</organism>
<sequence length="394" mass="43253">MGMGLMIAEGSKGVKDTMANGTCKASWGMNITSLARLTNLKTGLAVEMKEWLKLSNAFFTSKLMGFGWFKAAECLEEVLWLEVHASDGRGRWRPNRSEAFAYAGGAGNEVVLGYEFLKSGLVCLPDGLLGVERGAEGRGGVIRKLGLTTTVMPVQSLLGVSNKYRETCVHVERAGYCVGIGDPSIGAPQSGRCQCFSRLADPPVLGLTMNLELKMDIGALVELLVTMGAKSSEVEQVDQEKDQEKATKKKRDPFPLPREKRQWTWEDPMWATDPNVKAYMAKPEVSWKSTDFEEGTIFRLSDPAQKAATKFEPLPVPERIRITRKNVKEADLIRFPPESGPASSSQRLPERRLPRASEAASRSEAASSSSAAYYRSKKVGEAGSTYPERDCKAQ</sequence>
<keyword evidence="3" id="KW-1185">Reference proteome</keyword>
<gene>
    <name evidence="2" type="ORF">AK812_SmicGene39534</name>
</gene>
<protein>
    <submittedName>
        <fullName evidence="2">Uncharacterized protein</fullName>
    </submittedName>
</protein>
<reference evidence="2 3" key="1">
    <citation type="submission" date="2016-02" db="EMBL/GenBank/DDBJ databases">
        <title>Genome analysis of coral dinoflagellate symbionts highlights evolutionary adaptations to a symbiotic lifestyle.</title>
        <authorList>
            <person name="Aranda M."/>
            <person name="Li Y."/>
            <person name="Liew Y.J."/>
            <person name="Baumgarten S."/>
            <person name="Simakov O."/>
            <person name="Wilson M."/>
            <person name="Piel J."/>
            <person name="Ashoor H."/>
            <person name="Bougouffa S."/>
            <person name="Bajic V.B."/>
            <person name="Ryu T."/>
            <person name="Ravasi T."/>
            <person name="Bayer T."/>
            <person name="Micklem G."/>
            <person name="Kim H."/>
            <person name="Bhak J."/>
            <person name="Lajeunesse T.C."/>
            <person name="Voolstra C.R."/>
        </authorList>
    </citation>
    <scope>NUCLEOTIDE SEQUENCE [LARGE SCALE GENOMIC DNA]</scope>
    <source>
        <strain evidence="2 3">CCMP2467</strain>
    </source>
</reference>
<feature type="region of interest" description="Disordered" evidence="1">
    <location>
        <begin position="331"/>
        <end position="394"/>
    </location>
</feature>
<evidence type="ECO:0000313" key="3">
    <source>
        <dbReference type="Proteomes" id="UP000186817"/>
    </source>
</evidence>
<name>A0A1Q9CAX6_SYMMI</name>
<feature type="region of interest" description="Disordered" evidence="1">
    <location>
        <begin position="232"/>
        <end position="260"/>
    </location>
</feature>
<dbReference type="AlphaFoldDB" id="A0A1Q9CAX6"/>
<dbReference type="OrthoDB" id="419850at2759"/>
<feature type="compositionally biased region" description="Low complexity" evidence="1">
    <location>
        <begin position="356"/>
        <end position="374"/>
    </location>
</feature>
<proteinExistence type="predicted"/>
<evidence type="ECO:0000313" key="2">
    <source>
        <dbReference type="EMBL" id="OLP80090.1"/>
    </source>
</evidence>
<dbReference type="EMBL" id="LSRX01001416">
    <property type="protein sequence ID" value="OLP80090.1"/>
    <property type="molecule type" value="Genomic_DNA"/>
</dbReference>
<evidence type="ECO:0000256" key="1">
    <source>
        <dbReference type="SAM" id="MobiDB-lite"/>
    </source>
</evidence>